<organism evidence="8 9">
    <name type="scientific">Dimorphilus gyrociliatus</name>
    <dbReference type="NCBI Taxonomy" id="2664684"/>
    <lineage>
        <taxon>Eukaryota</taxon>
        <taxon>Metazoa</taxon>
        <taxon>Spiralia</taxon>
        <taxon>Lophotrochozoa</taxon>
        <taxon>Annelida</taxon>
        <taxon>Polychaeta</taxon>
        <taxon>Polychaeta incertae sedis</taxon>
        <taxon>Dinophilidae</taxon>
        <taxon>Dimorphilus</taxon>
    </lineage>
</organism>
<dbReference type="GO" id="GO:0016020">
    <property type="term" value="C:membrane"/>
    <property type="evidence" value="ECO:0007669"/>
    <property type="project" value="UniProtKB-SubCell"/>
</dbReference>
<protein>
    <submittedName>
        <fullName evidence="8">DgyrCDS9531</fullName>
    </submittedName>
</protein>
<keyword evidence="9" id="KW-1185">Reference proteome</keyword>
<dbReference type="AlphaFoldDB" id="A0A7I8VYK6"/>
<dbReference type="InterPro" id="IPR036869">
    <property type="entry name" value="J_dom_sf"/>
</dbReference>
<dbReference type="OrthoDB" id="445556at2759"/>
<dbReference type="SUPFAM" id="SSF46565">
    <property type="entry name" value="Chaperone J-domain"/>
    <property type="match status" value="1"/>
</dbReference>
<evidence type="ECO:0000259" key="7">
    <source>
        <dbReference type="PROSITE" id="PS50076"/>
    </source>
</evidence>
<dbReference type="FunFam" id="1.10.287.110:FF:000017">
    <property type="entry name" value="dnaJ homolog subfamily C member 5"/>
    <property type="match status" value="1"/>
</dbReference>
<sequence>MTTQRGRSMSTSGLTLYQTLNLEKSSTPDEIKKAYRKLALKYHPDKNPDNPQATEMFKEINYAHSVLSDTTKRGIYDRYGSLGLYVAEQFGEEYVNTYFVLSSPVVKCMFMFCGVITLCYFGCCCCCCCCNFCCGKYKPQPPHPDEDTANLYQQEDLSSDAGSPHQSPQHGDAKQAGGFSDAITSQPYSTSGANESTAISSAGKPQTYGAES</sequence>
<feature type="compositionally biased region" description="Polar residues" evidence="6">
    <location>
        <begin position="154"/>
        <end position="169"/>
    </location>
</feature>
<evidence type="ECO:0000256" key="4">
    <source>
        <dbReference type="ARBA" id="ARBA00023186"/>
    </source>
</evidence>
<feature type="domain" description="J" evidence="7">
    <location>
        <begin position="15"/>
        <end position="80"/>
    </location>
</feature>
<evidence type="ECO:0000256" key="5">
    <source>
        <dbReference type="ARBA" id="ARBA00023288"/>
    </source>
</evidence>
<dbReference type="CDD" id="cd06257">
    <property type="entry name" value="DnaJ"/>
    <property type="match status" value="1"/>
</dbReference>
<dbReference type="Pfam" id="PF00226">
    <property type="entry name" value="DnaJ"/>
    <property type="match status" value="1"/>
</dbReference>
<dbReference type="PANTHER" id="PTHR44027">
    <property type="entry name" value="DNAJ HOMOLOG SUBFAMILY C MEMBER 5 HOMOLOG"/>
    <property type="match status" value="1"/>
</dbReference>
<feature type="compositionally biased region" description="Polar residues" evidence="6">
    <location>
        <begin position="182"/>
        <end position="204"/>
    </location>
</feature>
<evidence type="ECO:0000256" key="3">
    <source>
        <dbReference type="ARBA" id="ARBA00023139"/>
    </source>
</evidence>
<dbReference type="EMBL" id="CAJFCJ010000013">
    <property type="protein sequence ID" value="CAD5120988.1"/>
    <property type="molecule type" value="Genomic_DNA"/>
</dbReference>
<keyword evidence="4" id="KW-0143">Chaperone</keyword>
<feature type="region of interest" description="Disordered" evidence="6">
    <location>
        <begin position="154"/>
        <end position="212"/>
    </location>
</feature>
<evidence type="ECO:0000313" key="9">
    <source>
        <dbReference type="Proteomes" id="UP000549394"/>
    </source>
</evidence>
<evidence type="ECO:0000256" key="2">
    <source>
        <dbReference type="ARBA" id="ARBA00023136"/>
    </source>
</evidence>
<reference evidence="8 9" key="1">
    <citation type="submission" date="2020-08" db="EMBL/GenBank/DDBJ databases">
        <authorList>
            <person name="Hejnol A."/>
        </authorList>
    </citation>
    <scope>NUCLEOTIDE SEQUENCE [LARGE SCALE GENOMIC DNA]</scope>
</reference>
<dbReference type="PROSITE" id="PS50076">
    <property type="entry name" value="DNAJ_2"/>
    <property type="match status" value="1"/>
</dbReference>
<dbReference type="InterPro" id="IPR051434">
    <property type="entry name" value="DnaJ_C_subfamily_member5"/>
</dbReference>
<comment type="caution">
    <text evidence="8">The sequence shown here is derived from an EMBL/GenBank/DDBJ whole genome shotgun (WGS) entry which is preliminary data.</text>
</comment>
<comment type="subcellular location">
    <subcellularLocation>
        <location evidence="1">Membrane</location>
        <topology evidence="1">Lipid-anchor</topology>
    </subcellularLocation>
</comment>
<dbReference type="Gene3D" id="1.10.287.110">
    <property type="entry name" value="DnaJ domain"/>
    <property type="match status" value="1"/>
</dbReference>
<keyword evidence="2" id="KW-0472">Membrane</keyword>
<keyword evidence="3" id="KW-0564">Palmitate</keyword>
<dbReference type="PROSITE" id="PS00636">
    <property type="entry name" value="DNAJ_1"/>
    <property type="match status" value="1"/>
</dbReference>
<dbReference type="InterPro" id="IPR018253">
    <property type="entry name" value="DnaJ_domain_CS"/>
</dbReference>
<evidence type="ECO:0000256" key="6">
    <source>
        <dbReference type="SAM" id="MobiDB-lite"/>
    </source>
</evidence>
<dbReference type="GO" id="GO:0005737">
    <property type="term" value="C:cytoplasm"/>
    <property type="evidence" value="ECO:0007669"/>
    <property type="project" value="UniProtKB-ARBA"/>
</dbReference>
<gene>
    <name evidence="8" type="ORF">DGYR_LOCUS8993</name>
</gene>
<evidence type="ECO:0000256" key="1">
    <source>
        <dbReference type="ARBA" id="ARBA00004635"/>
    </source>
</evidence>
<dbReference type="PRINTS" id="PR00625">
    <property type="entry name" value="JDOMAIN"/>
</dbReference>
<dbReference type="SMART" id="SM00271">
    <property type="entry name" value="DnaJ"/>
    <property type="match status" value="1"/>
</dbReference>
<evidence type="ECO:0000313" key="8">
    <source>
        <dbReference type="EMBL" id="CAD5120988.1"/>
    </source>
</evidence>
<name>A0A7I8VYK6_9ANNE</name>
<dbReference type="PANTHER" id="PTHR44027:SF7">
    <property type="entry name" value="DNAJ HOMOLOG SUBFAMILY C MEMBER 5 HOMOLOG"/>
    <property type="match status" value="1"/>
</dbReference>
<keyword evidence="5" id="KW-0449">Lipoprotein</keyword>
<dbReference type="Proteomes" id="UP000549394">
    <property type="component" value="Unassembled WGS sequence"/>
</dbReference>
<dbReference type="InterPro" id="IPR001623">
    <property type="entry name" value="DnaJ_domain"/>
</dbReference>
<accession>A0A7I8VYK6</accession>
<proteinExistence type="predicted"/>